<dbReference type="Pfam" id="PF08238">
    <property type="entry name" value="Sel1"/>
    <property type="match status" value="7"/>
</dbReference>
<evidence type="ECO:0008006" key="4">
    <source>
        <dbReference type="Google" id="ProtNLM"/>
    </source>
</evidence>
<comment type="similarity">
    <text evidence="1">Belongs to the sel-1 family.</text>
</comment>
<dbReference type="PANTHER" id="PTHR11102">
    <property type="entry name" value="SEL-1-LIKE PROTEIN"/>
    <property type="match status" value="1"/>
</dbReference>
<dbReference type="Proteomes" id="UP000807716">
    <property type="component" value="Unassembled WGS sequence"/>
</dbReference>
<dbReference type="EMBL" id="JAAAJB010000513">
    <property type="protein sequence ID" value="KAG0254488.1"/>
    <property type="molecule type" value="Genomic_DNA"/>
</dbReference>
<keyword evidence="3" id="KW-1185">Reference proteome</keyword>
<dbReference type="InterPro" id="IPR011990">
    <property type="entry name" value="TPR-like_helical_dom_sf"/>
</dbReference>
<dbReference type="InterPro" id="IPR006597">
    <property type="entry name" value="Sel1-like"/>
</dbReference>
<sequence length="392" mass="44418">MDVQALRVKKKQKKTSMTVDLARTGLREKEAALLEAYLSKVPNKARYLIPVVVDQSQQAIKSFEPEDLIQLFQDASSHDTQSQVRLAQLYQQGQVVPKHDATSFYWYHKAAELGHAYAQLALAEMYYEGRGTEQSHANAASWSLETALSGDPMAQFNLGVMHRNGDGVERSDIQAVYWYRQAADQGFISAQVHLGMMHYHGQGTAQSFSEAAYWCRRAAEQGSAVGQNNLAWMYDIGQGNVAQDDAEALKWYLKSARQGHQEAQFCLGTMYELGQGTPRDDDEALIWFRKAYQQGHPDGILHFQALGSTCRRVLKAEADVMEQYRRMAELGDIVAQFNLGLMYEKGLMGVEKNTRQAVEWYDKAARRNHLNAIDRLLCYSSPTFVEPRREWA</sequence>
<reference evidence="2" key="1">
    <citation type="journal article" date="2020" name="Fungal Divers.">
        <title>Resolving the Mortierellaceae phylogeny through synthesis of multi-gene phylogenetics and phylogenomics.</title>
        <authorList>
            <person name="Vandepol N."/>
            <person name="Liber J."/>
            <person name="Desiro A."/>
            <person name="Na H."/>
            <person name="Kennedy M."/>
            <person name="Barry K."/>
            <person name="Grigoriev I.V."/>
            <person name="Miller A.N."/>
            <person name="O'Donnell K."/>
            <person name="Stajich J.E."/>
            <person name="Bonito G."/>
        </authorList>
    </citation>
    <scope>NUCLEOTIDE SEQUENCE</scope>
    <source>
        <strain evidence="2">BC1065</strain>
    </source>
</reference>
<evidence type="ECO:0000313" key="2">
    <source>
        <dbReference type="EMBL" id="KAG0254488.1"/>
    </source>
</evidence>
<accession>A0A9P6U0J8</accession>
<dbReference type="SMART" id="SM00671">
    <property type="entry name" value="SEL1"/>
    <property type="match status" value="7"/>
</dbReference>
<evidence type="ECO:0000313" key="3">
    <source>
        <dbReference type="Proteomes" id="UP000807716"/>
    </source>
</evidence>
<name>A0A9P6U0J8_9FUNG</name>
<dbReference type="Gene3D" id="1.25.40.10">
    <property type="entry name" value="Tetratricopeptide repeat domain"/>
    <property type="match status" value="2"/>
</dbReference>
<protein>
    <recommendedName>
        <fullName evidence="4">Sel1 repeat family protein</fullName>
    </recommendedName>
</protein>
<dbReference type="InterPro" id="IPR050767">
    <property type="entry name" value="Sel1_AlgK"/>
</dbReference>
<proteinExistence type="inferred from homology"/>
<dbReference type="PANTHER" id="PTHR11102:SF160">
    <property type="entry name" value="ERAD-ASSOCIATED E3 UBIQUITIN-PROTEIN LIGASE COMPONENT HRD3"/>
    <property type="match status" value="1"/>
</dbReference>
<dbReference type="OrthoDB" id="2402420at2759"/>
<dbReference type="AlphaFoldDB" id="A0A9P6U0J8"/>
<evidence type="ECO:0000256" key="1">
    <source>
        <dbReference type="ARBA" id="ARBA00038101"/>
    </source>
</evidence>
<gene>
    <name evidence="2" type="ORF">DFQ27_006819</name>
</gene>
<comment type="caution">
    <text evidence="2">The sequence shown here is derived from an EMBL/GenBank/DDBJ whole genome shotgun (WGS) entry which is preliminary data.</text>
</comment>
<dbReference type="SUPFAM" id="SSF81901">
    <property type="entry name" value="HCP-like"/>
    <property type="match status" value="2"/>
</dbReference>
<organism evidence="2 3">
    <name type="scientific">Actinomortierella ambigua</name>
    <dbReference type="NCBI Taxonomy" id="1343610"/>
    <lineage>
        <taxon>Eukaryota</taxon>
        <taxon>Fungi</taxon>
        <taxon>Fungi incertae sedis</taxon>
        <taxon>Mucoromycota</taxon>
        <taxon>Mortierellomycotina</taxon>
        <taxon>Mortierellomycetes</taxon>
        <taxon>Mortierellales</taxon>
        <taxon>Mortierellaceae</taxon>
        <taxon>Actinomortierella</taxon>
    </lineage>
</organism>